<proteinExistence type="predicted"/>
<sequence>MMQVIYQLQLSALPVVSTCWLTMVCLLAGLSACSQSPAVESGKTAVSDAGLKDEEDWRVIYIQDQKVGYVRNQTRIENQSGTKVVRTQSDSYLKFKRFGQLLNLEVHLQTTENSQGDLLSYEYQMKNPPANSTTTRGIVKDGQLEIETNIANQATNTRLLWKPDYYSPTYMDRVFSESPMQPGDKKSFSMLLAELSKITEVNLAALDYESVERPGGTREKCLHVKMQQSLLPGMTTDLYVNQQGEVIKSATDFLGAKMLIYQASKEEALEELSGKELDLAMQTLVPVSPIPRAHETEQVIYQVSMQKDDPAKYLVAGDTQQIKRLDANRVELTVTKAAEPEAFPAADIDAEFVNPTQFLQSTDEGVIQHAEAAVQSETNPWKQALLMEKYVHRNLKKKNFSTALASATEVARNMEGDCTEHAMLLAAMLRAQKLPARVAVGLVYIPNRKSFGGHMWTEVFLDQRWIPLDATLGKGGIGAGHIKLGDSSLSENGPTPLALFLPVIQSVGKLSIEVRDDHPRTQ</sequence>
<dbReference type="EMBL" id="DQAY01000051">
    <property type="protein sequence ID" value="HCO23065.1"/>
    <property type="molecule type" value="Genomic_DNA"/>
</dbReference>
<accession>A0A3D3R2N5</accession>
<reference evidence="2 3" key="1">
    <citation type="journal article" date="2018" name="Nat. Biotechnol.">
        <title>A standardized bacterial taxonomy based on genome phylogeny substantially revises the tree of life.</title>
        <authorList>
            <person name="Parks D.H."/>
            <person name="Chuvochina M."/>
            <person name="Waite D.W."/>
            <person name="Rinke C."/>
            <person name="Skarshewski A."/>
            <person name="Chaumeil P.A."/>
            <person name="Hugenholtz P."/>
        </authorList>
    </citation>
    <scope>NUCLEOTIDE SEQUENCE [LARGE SCALE GENOMIC DNA]</scope>
    <source>
        <strain evidence="2">UBA9375</strain>
    </source>
</reference>
<dbReference type="SMART" id="SM00460">
    <property type="entry name" value="TGc"/>
    <property type="match status" value="1"/>
</dbReference>
<organism evidence="2 3">
    <name type="scientific">Gimesia maris</name>
    <dbReference type="NCBI Taxonomy" id="122"/>
    <lineage>
        <taxon>Bacteria</taxon>
        <taxon>Pseudomonadati</taxon>
        <taxon>Planctomycetota</taxon>
        <taxon>Planctomycetia</taxon>
        <taxon>Planctomycetales</taxon>
        <taxon>Planctomycetaceae</taxon>
        <taxon>Gimesia</taxon>
    </lineage>
</organism>
<evidence type="ECO:0000313" key="2">
    <source>
        <dbReference type="EMBL" id="HCO23065.1"/>
    </source>
</evidence>
<evidence type="ECO:0000313" key="3">
    <source>
        <dbReference type="Proteomes" id="UP000263642"/>
    </source>
</evidence>
<evidence type="ECO:0000259" key="1">
    <source>
        <dbReference type="SMART" id="SM00460"/>
    </source>
</evidence>
<dbReference type="SUPFAM" id="SSF54001">
    <property type="entry name" value="Cysteine proteinases"/>
    <property type="match status" value="1"/>
</dbReference>
<dbReference type="Proteomes" id="UP000263642">
    <property type="component" value="Unassembled WGS sequence"/>
</dbReference>
<dbReference type="PANTHER" id="PTHR33490:SF3">
    <property type="entry name" value="CONSERVED INTEGRAL MEMBRANE PROTEIN"/>
    <property type="match status" value="1"/>
</dbReference>
<dbReference type="PANTHER" id="PTHR33490">
    <property type="entry name" value="BLR5614 PROTEIN-RELATED"/>
    <property type="match status" value="1"/>
</dbReference>
<dbReference type="Pfam" id="PF01841">
    <property type="entry name" value="Transglut_core"/>
    <property type="match status" value="1"/>
</dbReference>
<gene>
    <name evidence="2" type="ORF">DIT97_08400</name>
</gene>
<dbReference type="AlphaFoldDB" id="A0A3D3R2N5"/>
<name>A0A3D3R2N5_9PLAN</name>
<dbReference type="InterPro" id="IPR038765">
    <property type="entry name" value="Papain-like_cys_pep_sf"/>
</dbReference>
<dbReference type="Gene3D" id="3.10.620.30">
    <property type="match status" value="1"/>
</dbReference>
<comment type="caution">
    <text evidence="2">The sequence shown here is derived from an EMBL/GenBank/DDBJ whole genome shotgun (WGS) entry which is preliminary data.</text>
</comment>
<protein>
    <recommendedName>
        <fullName evidence="1">Transglutaminase-like domain-containing protein</fullName>
    </recommendedName>
</protein>
<feature type="domain" description="Transglutaminase-like" evidence="1">
    <location>
        <begin position="410"/>
        <end position="472"/>
    </location>
</feature>
<dbReference type="InterPro" id="IPR002931">
    <property type="entry name" value="Transglutaminase-like"/>
</dbReference>